<dbReference type="Gene3D" id="1.10.10.10">
    <property type="entry name" value="Winged helix-like DNA-binding domain superfamily/Winged helix DNA-binding domain"/>
    <property type="match status" value="1"/>
</dbReference>
<dbReference type="InterPro" id="IPR036388">
    <property type="entry name" value="WH-like_DNA-bd_sf"/>
</dbReference>
<evidence type="ECO:0000256" key="1">
    <source>
        <dbReference type="ARBA" id="ARBA00009437"/>
    </source>
</evidence>
<evidence type="ECO:0000313" key="8">
    <source>
        <dbReference type="Proteomes" id="UP000276542"/>
    </source>
</evidence>
<sequence>MSSVNGSTSCTWSAAAPSSRPSPPIAVRAGRSSDRSRYDPGITDLHTRKLRYFIAVAEELHFSRAAARLFVAQQALSRQIRELEDELGTPLFLRSSRRVELTAAGVVFLAGARAVVDALDEAVATTVRTGRSVTGTLRVGFCPGAALELTEPILSGFRDRYPDVTVELHEVPLSDPSAGVAGGASDVGIVRAPLTTDGIEVETLFTEPLVAAVSVRHRLADRATVNVAELLTDPITLTRTEDAAYRAFWSLEAFRDGAAPRIVETRSVTEEVQFVSAGGAIGVTAAAAIRYMPHPSIRFIPISDAPRSTCAVGWRADAANPLIDRFREVARAVLEQAPQLVSAIEDPFGASAGTGSTTTVG</sequence>
<dbReference type="SUPFAM" id="SSF46785">
    <property type="entry name" value="Winged helix' DNA-binding domain"/>
    <property type="match status" value="1"/>
</dbReference>
<dbReference type="GO" id="GO:0003677">
    <property type="term" value="F:DNA binding"/>
    <property type="evidence" value="ECO:0007669"/>
    <property type="project" value="UniProtKB-KW"/>
</dbReference>
<dbReference type="PANTHER" id="PTHR30346">
    <property type="entry name" value="TRANSCRIPTIONAL DUAL REGULATOR HCAR-RELATED"/>
    <property type="match status" value="1"/>
</dbReference>
<dbReference type="CDD" id="cd08414">
    <property type="entry name" value="PBP2_LTTR_aromatics_like"/>
    <property type="match status" value="1"/>
</dbReference>
<dbReference type="InterPro" id="IPR036390">
    <property type="entry name" value="WH_DNA-bd_sf"/>
</dbReference>
<dbReference type="GO" id="GO:0003700">
    <property type="term" value="F:DNA-binding transcription factor activity"/>
    <property type="evidence" value="ECO:0007669"/>
    <property type="project" value="InterPro"/>
</dbReference>
<evidence type="ECO:0000256" key="5">
    <source>
        <dbReference type="SAM" id="MobiDB-lite"/>
    </source>
</evidence>
<protein>
    <submittedName>
        <fullName evidence="7">LysR family transcriptional regulator</fullName>
    </submittedName>
</protein>
<proteinExistence type="inferred from homology"/>
<dbReference type="InterPro" id="IPR000847">
    <property type="entry name" value="LysR_HTH_N"/>
</dbReference>
<dbReference type="PANTHER" id="PTHR30346:SF0">
    <property type="entry name" value="HCA OPERON TRANSCRIPTIONAL ACTIVATOR HCAR"/>
    <property type="match status" value="1"/>
</dbReference>
<feature type="region of interest" description="Disordered" evidence="5">
    <location>
        <begin position="1"/>
        <end position="40"/>
    </location>
</feature>
<comment type="caution">
    <text evidence="7">The sequence shown here is derived from an EMBL/GenBank/DDBJ whole genome shotgun (WGS) entry which is preliminary data.</text>
</comment>
<dbReference type="AlphaFoldDB" id="A0A3A5H8Q6"/>
<dbReference type="Gene3D" id="3.40.190.10">
    <property type="entry name" value="Periplasmic binding protein-like II"/>
    <property type="match status" value="2"/>
</dbReference>
<dbReference type="EMBL" id="QYRP01000002">
    <property type="protein sequence ID" value="RJS46812.1"/>
    <property type="molecule type" value="Genomic_DNA"/>
</dbReference>
<dbReference type="OrthoDB" id="3181812at2"/>
<dbReference type="Pfam" id="PF03466">
    <property type="entry name" value="LysR_substrate"/>
    <property type="match status" value="1"/>
</dbReference>
<reference evidence="8" key="1">
    <citation type="submission" date="2018-09" db="EMBL/GenBank/DDBJ databases">
        <authorList>
            <person name="Zhu H."/>
        </authorList>
    </citation>
    <scope>NUCLEOTIDE SEQUENCE [LARGE SCALE GENOMIC DNA]</scope>
    <source>
        <strain evidence="8">K1W22B-1</strain>
    </source>
</reference>
<dbReference type="PRINTS" id="PR00039">
    <property type="entry name" value="HTHLYSR"/>
</dbReference>
<name>A0A3A5H8Q6_9ACTN</name>
<evidence type="ECO:0000256" key="2">
    <source>
        <dbReference type="ARBA" id="ARBA00023015"/>
    </source>
</evidence>
<evidence type="ECO:0000256" key="4">
    <source>
        <dbReference type="ARBA" id="ARBA00023163"/>
    </source>
</evidence>
<keyword evidence="3" id="KW-0238">DNA-binding</keyword>
<keyword evidence="4" id="KW-0804">Transcription</keyword>
<keyword evidence="8" id="KW-1185">Reference proteome</keyword>
<gene>
    <name evidence="7" type="ORF">D4739_11700</name>
</gene>
<dbReference type="GO" id="GO:0032993">
    <property type="term" value="C:protein-DNA complex"/>
    <property type="evidence" value="ECO:0007669"/>
    <property type="project" value="TreeGrafter"/>
</dbReference>
<dbReference type="FunFam" id="1.10.10.10:FF:000001">
    <property type="entry name" value="LysR family transcriptional regulator"/>
    <property type="match status" value="1"/>
</dbReference>
<dbReference type="Proteomes" id="UP000276542">
    <property type="component" value="Unassembled WGS sequence"/>
</dbReference>
<feature type="compositionally biased region" description="Polar residues" evidence="5">
    <location>
        <begin position="1"/>
        <end position="12"/>
    </location>
</feature>
<comment type="similarity">
    <text evidence="1">Belongs to the LysR transcriptional regulatory family.</text>
</comment>
<dbReference type="SUPFAM" id="SSF53850">
    <property type="entry name" value="Periplasmic binding protein-like II"/>
    <property type="match status" value="1"/>
</dbReference>
<evidence type="ECO:0000256" key="3">
    <source>
        <dbReference type="ARBA" id="ARBA00023125"/>
    </source>
</evidence>
<accession>A0A3A5H8Q6</accession>
<evidence type="ECO:0000313" key="7">
    <source>
        <dbReference type="EMBL" id="RJS46812.1"/>
    </source>
</evidence>
<dbReference type="InterPro" id="IPR005119">
    <property type="entry name" value="LysR_subst-bd"/>
</dbReference>
<evidence type="ECO:0000259" key="6">
    <source>
        <dbReference type="PROSITE" id="PS50931"/>
    </source>
</evidence>
<feature type="domain" description="HTH lysR-type" evidence="6">
    <location>
        <begin position="45"/>
        <end position="102"/>
    </location>
</feature>
<keyword evidence="2" id="KW-0805">Transcription regulation</keyword>
<organism evidence="7 8">
    <name type="scientific">Nocardioides cavernaquae</name>
    <dbReference type="NCBI Taxonomy" id="2321396"/>
    <lineage>
        <taxon>Bacteria</taxon>
        <taxon>Bacillati</taxon>
        <taxon>Actinomycetota</taxon>
        <taxon>Actinomycetes</taxon>
        <taxon>Propionibacteriales</taxon>
        <taxon>Nocardioidaceae</taxon>
        <taxon>Nocardioides</taxon>
    </lineage>
</organism>
<dbReference type="Pfam" id="PF00126">
    <property type="entry name" value="HTH_1"/>
    <property type="match status" value="1"/>
</dbReference>
<dbReference type="PROSITE" id="PS50931">
    <property type="entry name" value="HTH_LYSR"/>
    <property type="match status" value="1"/>
</dbReference>